<proteinExistence type="predicted"/>
<evidence type="ECO:0000259" key="3">
    <source>
        <dbReference type="PROSITE" id="PS51186"/>
    </source>
</evidence>
<dbReference type="Pfam" id="PF00583">
    <property type="entry name" value="Acetyltransf_1"/>
    <property type="match status" value="1"/>
</dbReference>
<keyword evidence="1 4" id="KW-0808">Transferase</keyword>
<comment type="caution">
    <text evidence="4">The sequence shown here is derived from an EMBL/GenBank/DDBJ whole genome shotgun (WGS) entry which is preliminary data.</text>
</comment>
<evidence type="ECO:0000313" key="5">
    <source>
        <dbReference type="Proteomes" id="UP001595699"/>
    </source>
</evidence>
<reference evidence="5" key="1">
    <citation type="journal article" date="2019" name="Int. J. Syst. Evol. Microbiol.">
        <title>The Global Catalogue of Microorganisms (GCM) 10K type strain sequencing project: providing services to taxonomists for standard genome sequencing and annotation.</title>
        <authorList>
            <consortium name="The Broad Institute Genomics Platform"/>
            <consortium name="The Broad Institute Genome Sequencing Center for Infectious Disease"/>
            <person name="Wu L."/>
            <person name="Ma J."/>
        </authorList>
    </citation>
    <scope>NUCLEOTIDE SEQUENCE [LARGE SCALE GENOMIC DNA]</scope>
    <source>
        <strain evidence="5">CGMCC 4.7241</strain>
    </source>
</reference>
<dbReference type="RefSeq" id="WP_205118700.1">
    <property type="nucleotide sequence ID" value="NZ_JAFBCM010000001.1"/>
</dbReference>
<evidence type="ECO:0000313" key="4">
    <source>
        <dbReference type="EMBL" id="MFC3762406.1"/>
    </source>
</evidence>
<dbReference type="InterPro" id="IPR050832">
    <property type="entry name" value="Bact_Acetyltransf"/>
</dbReference>
<keyword evidence="5" id="KW-1185">Reference proteome</keyword>
<sequence>MTGADKPTADAEVRVGWAADAAPIAAIQIASWRRTYAGVFPQWLLESLEESEFTERWQHSIVRPPDARNRVMVALDHGTVVAFATTGPADDPDSDPGKDGAIAEFHVDPDRTRQGHGSRLLNACVDTLRADGFHLAQLWVIASDDTMRTFVTDAGWEPDGAHRELDLTGDGSIRVKQVRLHCSLAEDEVQ</sequence>
<evidence type="ECO:0000256" key="1">
    <source>
        <dbReference type="ARBA" id="ARBA00022679"/>
    </source>
</evidence>
<keyword evidence="2 4" id="KW-0012">Acyltransferase</keyword>
<accession>A0ABV7YAS4</accession>
<feature type="domain" description="N-acetyltransferase" evidence="3">
    <location>
        <begin position="27"/>
        <end position="185"/>
    </location>
</feature>
<protein>
    <submittedName>
        <fullName evidence="4">GNAT family N-acetyltransferase</fullName>
        <ecNumber evidence="4">2.3.-.-</ecNumber>
    </submittedName>
</protein>
<dbReference type="PANTHER" id="PTHR43877">
    <property type="entry name" value="AMINOALKYLPHOSPHONATE N-ACETYLTRANSFERASE-RELATED-RELATED"/>
    <property type="match status" value="1"/>
</dbReference>
<dbReference type="GO" id="GO:0016746">
    <property type="term" value="F:acyltransferase activity"/>
    <property type="evidence" value="ECO:0007669"/>
    <property type="project" value="UniProtKB-KW"/>
</dbReference>
<name>A0ABV7YAS4_9ACTN</name>
<evidence type="ECO:0000256" key="2">
    <source>
        <dbReference type="ARBA" id="ARBA00023315"/>
    </source>
</evidence>
<dbReference type="InterPro" id="IPR016181">
    <property type="entry name" value="Acyl_CoA_acyltransferase"/>
</dbReference>
<dbReference type="SUPFAM" id="SSF55729">
    <property type="entry name" value="Acyl-CoA N-acyltransferases (Nat)"/>
    <property type="match status" value="1"/>
</dbReference>
<gene>
    <name evidence="4" type="ORF">ACFOUW_16310</name>
</gene>
<dbReference type="CDD" id="cd04301">
    <property type="entry name" value="NAT_SF"/>
    <property type="match status" value="1"/>
</dbReference>
<dbReference type="InterPro" id="IPR000182">
    <property type="entry name" value="GNAT_dom"/>
</dbReference>
<dbReference type="Proteomes" id="UP001595699">
    <property type="component" value="Unassembled WGS sequence"/>
</dbReference>
<dbReference type="PROSITE" id="PS51186">
    <property type="entry name" value="GNAT"/>
    <property type="match status" value="1"/>
</dbReference>
<dbReference type="EC" id="2.3.-.-" evidence="4"/>
<dbReference type="Gene3D" id="3.40.630.30">
    <property type="match status" value="1"/>
</dbReference>
<dbReference type="EMBL" id="JBHRZH010000015">
    <property type="protein sequence ID" value="MFC3762406.1"/>
    <property type="molecule type" value="Genomic_DNA"/>
</dbReference>
<organism evidence="4 5">
    <name type="scientific">Tenggerimyces flavus</name>
    <dbReference type="NCBI Taxonomy" id="1708749"/>
    <lineage>
        <taxon>Bacteria</taxon>
        <taxon>Bacillati</taxon>
        <taxon>Actinomycetota</taxon>
        <taxon>Actinomycetes</taxon>
        <taxon>Propionibacteriales</taxon>
        <taxon>Nocardioidaceae</taxon>
        <taxon>Tenggerimyces</taxon>
    </lineage>
</organism>